<organism evidence="3 4">
    <name type="scientific">Allacma fusca</name>
    <dbReference type="NCBI Taxonomy" id="39272"/>
    <lineage>
        <taxon>Eukaryota</taxon>
        <taxon>Metazoa</taxon>
        <taxon>Ecdysozoa</taxon>
        <taxon>Arthropoda</taxon>
        <taxon>Hexapoda</taxon>
        <taxon>Collembola</taxon>
        <taxon>Symphypleona</taxon>
        <taxon>Sminthuridae</taxon>
        <taxon>Allacma</taxon>
    </lineage>
</organism>
<evidence type="ECO:0000313" key="4">
    <source>
        <dbReference type="Proteomes" id="UP000708208"/>
    </source>
</evidence>
<keyword evidence="2" id="KW-1133">Transmembrane helix</keyword>
<evidence type="ECO:0000256" key="2">
    <source>
        <dbReference type="SAM" id="Phobius"/>
    </source>
</evidence>
<evidence type="ECO:0000256" key="1">
    <source>
        <dbReference type="SAM" id="MobiDB-lite"/>
    </source>
</evidence>
<keyword evidence="4" id="KW-1185">Reference proteome</keyword>
<feature type="region of interest" description="Disordered" evidence="1">
    <location>
        <begin position="208"/>
        <end position="231"/>
    </location>
</feature>
<feature type="transmembrane region" description="Helical" evidence="2">
    <location>
        <begin position="152"/>
        <end position="175"/>
    </location>
</feature>
<comment type="caution">
    <text evidence="3">The sequence shown here is derived from an EMBL/GenBank/DDBJ whole genome shotgun (WGS) entry which is preliminary data.</text>
</comment>
<name>A0A8J2P4C0_9HEXA</name>
<sequence>CCCTGQCNLRINCMVNAVIIFTLAFWLLIGGINRQPKHFDCTSTNKSTYVRIDEATFRNRCSTYQLWRVAALILIGIGNIEWVSASALLLWGAYKRVAWAVLPVGILIPLGLANLAAYIVILLIIFAHYPQFFGMQDFLRTRGNPGAGEESIWSYVPIILIFYTPLSTHLIWMSVCAFELRKQIKAGLDCNPARDDNWVDMTNYKLNGSSEDDQVPTTPPVLDPKPTVSTI</sequence>
<feature type="transmembrane region" description="Helical" evidence="2">
    <location>
        <begin position="12"/>
        <end position="29"/>
    </location>
</feature>
<keyword evidence="2" id="KW-0472">Membrane</keyword>
<reference evidence="3" key="1">
    <citation type="submission" date="2021-06" db="EMBL/GenBank/DDBJ databases">
        <authorList>
            <person name="Hodson N. C."/>
            <person name="Mongue J. A."/>
            <person name="Jaron S. K."/>
        </authorList>
    </citation>
    <scope>NUCLEOTIDE SEQUENCE</scope>
</reference>
<protein>
    <submittedName>
        <fullName evidence="3">Uncharacterized protein</fullName>
    </submittedName>
</protein>
<feature type="transmembrane region" description="Helical" evidence="2">
    <location>
        <begin position="106"/>
        <end position="132"/>
    </location>
</feature>
<dbReference type="Proteomes" id="UP000708208">
    <property type="component" value="Unassembled WGS sequence"/>
</dbReference>
<proteinExistence type="predicted"/>
<feature type="non-terminal residue" evidence="3">
    <location>
        <position position="1"/>
    </location>
</feature>
<accession>A0A8J2P4C0</accession>
<keyword evidence="2" id="KW-0812">Transmembrane</keyword>
<gene>
    <name evidence="3" type="ORF">AFUS01_LOCUS12682</name>
</gene>
<dbReference type="EMBL" id="CAJVCH010100779">
    <property type="protein sequence ID" value="CAG7723605.1"/>
    <property type="molecule type" value="Genomic_DNA"/>
</dbReference>
<dbReference type="AlphaFoldDB" id="A0A8J2P4C0"/>
<feature type="transmembrane region" description="Helical" evidence="2">
    <location>
        <begin position="69"/>
        <end position="94"/>
    </location>
</feature>
<evidence type="ECO:0000313" key="3">
    <source>
        <dbReference type="EMBL" id="CAG7723605.1"/>
    </source>
</evidence>